<feature type="compositionally biased region" description="Basic residues" evidence="1">
    <location>
        <begin position="48"/>
        <end position="57"/>
    </location>
</feature>
<dbReference type="PANTHER" id="PTHR22731">
    <property type="entry name" value="RIBONUCLEASES P/MRP PROTEIN SUBUNIT POP1"/>
    <property type="match status" value="1"/>
</dbReference>
<dbReference type="PANTHER" id="PTHR22731:SF3">
    <property type="entry name" value="RIBONUCLEASES P_MRP PROTEIN SUBUNIT POP1"/>
    <property type="match status" value="1"/>
</dbReference>
<dbReference type="OrthoDB" id="442863at2759"/>
<dbReference type="GO" id="GO:0001682">
    <property type="term" value="P:tRNA 5'-leader removal"/>
    <property type="evidence" value="ECO:0007669"/>
    <property type="project" value="InterPro"/>
</dbReference>
<dbReference type="GO" id="GO:0005655">
    <property type="term" value="C:nucleolar ribonuclease P complex"/>
    <property type="evidence" value="ECO:0007669"/>
    <property type="project" value="InterPro"/>
</dbReference>
<protein>
    <recommendedName>
        <fullName evidence="2">Pop1 N-terminal domain-containing protein</fullName>
    </recommendedName>
</protein>
<proteinExistence type="predicted"/>
<dbReference type="Pfam" id="PF06978">
    <property type="entry name" value="POP1_N"/>
    <property type="match status" value="1"/>
</dbReference>
<reference evidence="3 4" key="1">
    <citation type="journal article" date="2013" name="BMC Genomics">
        <title>The miniature genome of a carnivorous plant Genlisea aurea contains a low number of genes and short non-coding sequences.</title>
        <authorList>
            <person name="Leushkin E.V."/>
            <person name="Sutormin R.A."/>
            <person name="Nabieva E.R."/>
            <person name="Penin A.A."/>
            <person name="Kondrashov A.S."/>
            <person name="Logacheva M.D."/>
        </authorList>
    </citation>
    <scope>NUCLEOTIDE SEQUENCE [LARGE SCALE GENOMIC DNA]</scope>
</reference>
<feature type="region of interest" description="Disordered" evidence="1">
    <location>
        <begin position="32"/>
        <end position="80"/>
    </location>
</feature>
<dbReference type="AlphaFoldDB" id="S8D3W9"/>
<keyword evidence="4" id="KW-1185">Reference proteome</keyword>
<dbReference type="EMBL" id="AUSU01000173">
    <property type="protein sequence ID" value="EPS74120.1"/>
    <property type="molecule type" value="Genomic_DNA"/>
</dbReference>
<feature type="domain" description="Pop1 N-terminal" evidence="2">
    <location>
        <begin position="104"/>
        <end position="161"/>
    </location>
</feature>
<comment type="caution">
    <text evidence="3">The sequence shown here is derived from an EMBL/GenBank/DDBJ whole genome shotgun (WGS) entry which is preliminary data.</text>
</comment>
<feature type="non-terminal residue" evidence="3">
    <location>
        <position position="1"/>
    </location>
</feature>
<dbReference type="Proteomes" id="UP000015453">
    <property type="component" value="Unassembled WGS sequence"/>
</dbReference>
<evidence type="ECO:0000313" key="4">
    <source>
        <dbReference type="Proteomes" id="UP000015453"/>
    </source>
</evidence>
<sequence length="277" mass="31444">ELNVWKFIEARAPELGSLHAIVSDRLNNDFRSRRNKRRRTAGHDDRCRKRGFRKKRKVAGENLENGHSSGEKGEKPVSRRIRRRIELKKNPESGFVNSGDGTKRLRTHVWYAKRFTMSKLWGFHLPLGLHGKGRGSRALLKKLKKSVLLHDASYHGCAQLVGPQDMLLLLMNSILVPSPSPSPECLSGAVFGTAMVKIELLHDIGKSNRPPIAPVTFMWRPLLEESAFEESFRALRSASERTVDSYIISLSQLENVDDDDDDDDVILSPVFFFTSER</sequence>
<dbReference type="InterPro" id="IPR009723">
    <property type="entry name" value="Pop1_N"/>
</dbReference>
<name>S8D3W9_9LAMI</name>
<evidence type="ECO:0000256" key="1">
    <source>
        <dbReference type="SAM" id="MobiDB-lite"/>
    </source>
</evidence>
<evidence type="ECO:0000313" key="3">
    <source>
        <dbReference type="EMBL" id="EPS74120.1"/>
    </source>
</evidence>
<dbReference type="GO" id="GO:0000172">
    <property type="term" value="C:ribonuclease MRP complex"/>
    <property type="evidence" value="ECO:0007669"/>
    <property type="project" value="InterPro"/>
</dbReference>
<gene>
    <name evidence="3" type="ORF">M569_00631</name>
</gene>
<accession>S8D3W9</accession>
<organism evidence="3 4">
    <name type="scientific">Genlisea aurea</name>
    <dbReference type="NCBI Taxonomy" id="192259"/>
    <lineage>
        <taxon>Eukaryota</taxon>
        <taxon>Viridiplantae</taxon>
        <taxon>Streptophyta</taxon>
        <taxon>Embryophyta</taxon>
        <taxon>Tracheophyta</taxon>
        <taxon>Spermatophyta</taxon>
        <taxon>Magnoliopsida</taxon>
        <taxon>eudicotyledons</taxon>
        <taxon>Gunneridae</taxon>
        <taxon>Pentapetalae</taxon>
        <taxon>asterids</taxon>
        <taxon>lamiids</taxon>
        <taxon>Lamiales</taxon>
        <taxon>Lentibulariaceae</taxon>
        <taxon>Genlisea</taxon>
    </lineage>
</organism>
<dbReference type="InterPro" id="IPR039182">
    <property type="entry name" value="Pop1"/>
</dbReference>
<evidence type="ECO:0000259" key="2">
    <source>
        <dbReference type="Pfam" id="PF06978"/>
    </source>
</evidence>